<dbReference type="Pfam" id="PF02310">
    <property type="entry name" value="B12-binding"/>
    <property type="match status" value="1"/>
</dbReference>
<dbReference type="GO" id="GO:0051536">
    <property type="term" value="F:iron-sulfur cluster binding"/>
    <property type="evidence" value="ECO:0007669"/>
    <property type="project" value="UniProtKB-KW"/>
</dbReference>
<dbReference type="InterPro" id="IPR036724">
    <property type="entry name" value="Cobalamin-bd_sf"/>
</dbReference>
<comment type="cofactor">
    <cofactor evidence="1">
        <name>[4Fe-4S] cluster</name>
        <dbReference type="ChEBI" id="CHEBI:49883"/>
    </cofactor>
</comment>
<dbReference type="CDD" id="cd02068">
    <property type="entry name" value="radical_SAM_B12_BD"/>
    <property type="match status" value="1"/>
</dbReference>
<dbReference type="PANTHER" id="PTHR43409">
    <property type="entry name" value="ANAEROBIC MAGNESIUM-PROTOPORPHYRIN IX MONOMETHYL ESTER CYCLASE-RELATED"/>
    <property type="match status" value="1"/>
</dbReference>
<dbReference type="SFLD" id="SFLDS00029">
    <property type="entry name" value="Radical_SAM"/>
    <property type="match status" value="1"/>
</dbReference>
<dbReference type="PROSITE" id="PS51332">
    <property type="entry name" value="B12_BINDING"/>
    <property type="match status" value="1"/>
</dbReference>
<evidence type="ECO:0000256" key="1">
    <source>
        <dbReference type="ARBA" id="ARBA00001966"/>
    </source>
</evidence>
<comment type="caution">
    <text evidence="8">The sequence shown here is derived from an EMBL/GenBank/DDBJ whole genome shotgun (WGS) entry which is preliminary data.</text>
</comment>
<dbReference type="PANTHER" id="PTHR43409:SF7">
    <property type="entry name" value="BLL1977 PROTEIN"/>
    <property type="match status" value="1"/>
</dbReference>
<accession>A0A0F9IIA7</accession>
<keyword evidence="5" id="KW-0411">Iron-sulfur</keyword>
<dbReference type="SFLD" id="SFLDG01082">
    <property type="entry name" value="B12-binding_domain_containing"/>
    <property type="match status" value="1"/>
</dbReference>
<dbReference type="InterPro" id="IPR007197">
    <property type="entry name" value="rSAM"/>
</dbReference>
<dbReference type="CDD" id="cd01335">
    <property type="entry name" value="Radical_SAM"/>
    <property type="match status" value="1"/>
</dbReference>
<evidence type="ECO:0000256" key="5">
    <source>
        <dbReference type="ARBA" id="ARBA00023014"/>
    </source>
</evidence>
<name>A0A0F9IIA7_9ZZZZ</name>
<dbReference type="SUPFAM" id="SSF52242">
    <property type="entry name" value="Cobalamin (vitamin B12)-binding domain"/>
    <property type="match status" value="1"/>
</dbReference>
<feature type="domain" description="Radical SAM core" evidence="7">
    <location>
        <begin position="205"/>
        <end position="450"/>
    </location>
</feature>
<evidence type="ECO:0000256" key="2">
    <source>
        <dbReference type="ARBA" id="ARBA00022691"/>
    </source>
</evidence>
<dbReference type="InterPro" id="IPR006158">
    <property type="entry name" value="Cobalamin-bd"/>
</dbReference>
<evidence type="ECO:0000256" key="3">
    <source>
        <dbReference type="ARBA" id="ARBA00022723"/>
    </source>
</evidence>
<protein>
    <submittedName>
        <fullName evidence="8">Uncharacterized protein</fullName>
    </submittedName>
</protein>
<dbReference type="PROSITE" id="PS51918">
    <property type="entry name" value="RADICAL_SAM"/>
    <property type="match status" value="1"/>
</dbReference>
<gene>
    <name evidence="8" type="ORF">LCGC14_1938790</name>
</gene>
<dbReference type="InterPro" id="IPR058240">
    <property type="entry name" value="rSAM_sf"/>
</dbReference>
<dbReference type="SMART" id="SM00729">
    <property type="entry name" value="Elp3"/>
    <property type="match status" value="1"/>
</dbReference>
<dbReference type="GO" id="GO:0031419">
    <property type="term" value="F:cobalamin binding"/>
    <property type="evidence" value="ECO:0007669"/>
    <property type="project" value="InterPro"/>
</dbReference>
<dbReference type="GO" id="GO:0046872">
    <property type="term" value="F:metal ion binding"/>
    <property type="evidence" value="ECO:0007669"/>
    <property type="project" value="UniProtKB-KW"/>
</dbReference>
<dbReference type="Pfam" id="PF04055">
    <property type="entry name" value="Radical_SAM"/>
    <property type="match status" value="1"/>
</dbReference>
<evidence type="ECO:0000259" key="6">
    <source>
        <dbReference type="PROSITE" id="PS51332"/>
    </source>
</evidence>
<dbReference type="EMBL" id="LAZR01020946">
    <property type="protein sequence ID" value="KKL87032.1"/>
    <property type="molecule type" value="Genomic_DNA"/>
</dbReference>
<organism evidence="8">
    <name type="scientific">marine sediment metagenome</name>
    <dbReference type="NCBI Taxonomy" id="412755"/>
    <lineage>
        <taxon>unclassified sequences</taxon>
        <taxon>metagenomes</taxon>
        <taxon>ecological metagenomes</taxon>
    </lineage>
</organism>
<sequence length="496" mass="57256">MKSYDVIFIHPPRTLKPVNGKNTKFKRGEFIFIPMGVFAIADFLEKEGFGVKIINYPLERYLNRNWVLTDFLKNINYDICGIDLHWMHNAHGAIEVARIVKEVNPNAKVVLGGFSASYYHSQILKNYKAIDGIIRGEGEIPLLKYVQKTNQNQPLDSIPNLSYQDSSRQIKVNSLSYTAKTLDDLNFTNVSLLKNAKQYFEQSRKIMGISYNLPVGRGCPFNCPFCGGGQRAQQNLAGRNKVILRSPEKVIEDISHILYKYKVPSIFFGHGTYPASLKYWKRLFGLIQKEKFDISGDLEIWRLPLPKEMWKIFYKTFTHKHSSISISPRTLSTKVHQKIGQICDPTFEFPKNQINDLIKNANLFQRALRIWLTIGFPFQTRLDVIRDFNFAIKCLFKYGKSNFKPITIMSEPYHIFPGSPAHESPETFGINLKYNSFLEVAEAFKKTKISFFYNVINYDKEHFSRTSIINANKLLFLTTIPMLLTTGSKHPKTRDK</sequence>
<feature type="domain" description="B12-binding" evidence="6">
    <location>
        <begin position="19"/>
        <end position="156"/>
    </location>
</feature>
<keyword evidence="4" id="KW-0408">Iron</keyword>
<evidence type="ECO:0000256" key="4">
    <source>
        <dbReference type="ARBA" id="ARBA00023004"/>
    </source>
</evidence>
<proteinExistence type="predicted"/>
<evidence type="ECO:0000313" key="8">
    <source>
        <dbReference type="EMBL" id="KKL87032.1"/>
    </source>
</evidence>
<dbReference type="InterPro" id="IPR006638">
    <property type="entry name" value="Elp3/MiaA/NifB-like_rSAM"/>
</dbReference>
<dbReference type="InterPro" id="IPR051198">
    <property type="entry name" value="BchE-like"/>
</dbReference>
<keyword evidence="2" id="KW-0949">S-adenosyl-L-methionine</keyword>
<dbReference type="Gene3D" id="3.40.50.280">
    <property type="entry name" value="Cobalamin-binding domain"/>
    <property type="match status" value="1"/>
</dbReference>
<dbReference type="SUPFAM" id="SSF102114">
    <property type="entry name" value="Radical SAM enzymes"/>
    <property type="match status" value="1"/>
</dbReference>
<dbReference type="GO" id="GO:0003824">
    <property type="term" value="F:catalytic activity"/>
    <property type="evidence" value="ECO:0007669"/>
    <property type="project" value="InterPro"/>
</dbReference>
<reference evidence="8" key="1">
    <citation type="journal article" date="2015" name="Nature">
        <title>Complex archaea that bridge the gap between prokaryotes and eukaryotes.</title>
        <authorList>
            <person name="Spang A."/>
            <person name="Saw J.H."/>
            <person name="Jorgensen S.L."/>
            <person name="Zaremba-Niedzwiedzka K."/>
            <person name="Martijn J."/>
            <person name="Lind A.E."/>
            <person name="van Eijk R."/>
            <person name="Schleper C."/>
            <person name="Guy L."/>
            <person name="Ettema T.J."/>
        </authorList>
    </citation>
    <scope>NUCLEOTIDE SEQUENCE</scope>
</reference>
<evidence type="ECO:0000259" key="7">
    <source>
        <dbReference type="PROSITE" id="PS51918"/>
    </source>
</evidence>
<dbReference type="AlphaFoldDB" id="A0A0F9IIA7"/>
<keyword evidence="3" id="KW-0479">Metal-binding</keyword>